<comment type="caution">
    <text evidence="1">The sequence shown here is derived from an EMBL/GenBank/DDBJ whole genome shotgun (WGS) entry which is preliminary data.</text>
</comment>
<proteinExistence type="predicted"/>
<organism evidence="1 2">
    <name type="scientific">Fredinandcohnia quinoae</name>
    <dbReference type="NCBI Taxonomy" id="2918902"/>
    <lineage>
        <taxon>Bacteria</taxon>
        <taxon>Bacillati</taxon>
        <taxon>Bacillota</taxon>
        <taxon>Bacilli</taxon>
        <taxon>Bacillales</taxon>
        <taxon>Bacillaceae</taxon>
        <taxon>Fredinandcohnia</taxon>
    </lineage>
</organism>
<protein>
    <submittedName>
        <fullName evidence="1">Uncharacterized protein</fullName>
    </submittedName>
</protein>
<dbReference type="Proteomes" id="UP001431131">
    <property type="component" value="Unassembled WGS sequence"/>
</dbReference>
<evidence type="ECO:0000313" key="2">
    <source>
        <dbReference type="Proteomes" id="UP001431131"/>
    </source>
</evidence>
<dbReference type="EMBL" id="JAKTTI010000021">
    <property type="protein sequence ID" value="MCH1626324.1"/>
    <property type="molecule type" value="Genomic_DNA"/>
</dbReference>
<dbReference type="AlphaFoldDB" id="A0AAW5E443"/>
<keyword evidence="2" id="KW-1185">Reference proteome</keyword>
<gene>
    <name evidence="1" type="ORF">MJG50_13375</name>
</gene>
<sequence length="63" mass="7140">MLFLSNDNMATTRDAKESIITRLSYIVKGITPNLQGLADHPNGQSIACLYYSTNKYQNIRFID</sequence>
<name>A0AAW5E443_9BACI</name>
<reference evidence="1" key="1">
    <citation type="submission" date="2022-02" db="EMBL/GenBank/DDBJ databases">
        <title>Fredinandcohnia quinoae sp. nov. isolated from Chenopodium quinoa seeds.</title>
        <authorList>
            <person name="Saati-Santamaria Z."/>
            <person name="Flores-Felix J.D."/>
            <person name="Igual J.M."/>
            <person name="Velazquez E."/>
            <person name="Garcia-Fraile P."/>
            <person name="Martinez-Molina E."/>
        </authorList>
    </citation>
    <scope>NUCLEOTIDE SEQUENCE</scope>
    <source>
        <strain evidence="1">SECRCQ15</strain>
    </source>
</reference>
<evidence type="ECO:0000313" key="1">
    <source>
        <dbReference type="EMBL" id="MCH1626324.1"/>
    </source>
</evidence>
<accession>A0AAW5E443</accession>